<dbReference type="EMBL" id="JABFTP020000144">
    <property type="protein sequence ID" value="KAL3282673.1"/>
    <property type="molecule type" value="Genomic_DNA"/>
</dbReference>
<organism evidence="2 3">
    <name type="scientific">Cryptolaemus montrouzieri</name>
    <dbReference type="NCBI Taxonomy" id="559131"/>
    <lineage>
        <taxon>Eukaryota</taxon>
        <taxon>Metazoa</taxon>
        <taxon>Ecdysozoa</taxon>
        <taxon>Arthropoda</taxon>
        <taxon>Hexapoda</taxon>
        <taxon>Insecta</taxon>
        <taxon>Pterygota</taxon>
        <taxon>Neoptera</taxon>
        <taxon>Endopterygota</taxon>
        <taxon>Coleoptera</taxon>
        <taxon>Polyphaga</taxon>
        <taxon>Cucujiformia</taxon>
        <taxon>Coccinelloidea</taxon>
        <taxon>Coccinellidae</taxon>
        <taxon>Scymninae</taxon>
        <taxon>Scymnini</taxon>
        <taxon>Cryptolaemus</taxon>
    </lineage>
</organism>
<protein>
    <recommendedName>
        <fullName evidence="1">BEN domain-containing protein</fullName>
    </recommendedName>
</protein>
<gene>
    <name evidence="2" type="ORF">HHI36_005848</name>
</gene>
<accession>A0ABD2NVC0</accession>
<name>A0ABD2NVC0_9CUCU</name>
<evidence type="ECO:0000313" key="2">
    <source>
        <dbReference type="EMBL" id="KAL3282673.1"/>
    </source>
</evidence>
<dbReference type="AlphaFoldDB" id="A0ABD2NVC0"/>
<evidence type="ECO:0000313" key="3">
    <source>
        <dbReference type="Proteomes" id="UP001516400"/>
    </source>
</evidence>
<keyword evidence="3" id="KW-1185">Reference proteome</keyword>
<dbReference type="Proteomes" id="UP001516400">
    <property type="component" value="Unassembled WGS sequence"/>
</dbReference>
<sequence length="243" mass="27374">MMSAMEIDKVLSMHNYAKKESFDTIDHVDKQPEKVVNTYQESKMMFQGELEKGKISTLLTPSESMCGVLDIKGNNATATSEDFMWYNHKLKKAAMALRLTADDKASSASNNSVPIPSVTPREPIKSGHKEVLLGAGGTTVPRREYEKLDFRRMKYTIAVRRLLNLKFTKEEFATHSQTGKESPAFIGVKARKPQLDPVRVSDIRLHVAQKYNIDISLVNKAITVALADARKTKKRKIEKEDTD</sequence>
<dbReference type="Gene3D" id="1.10.10.2590">
    <property type="entry name" value="BEN domain"/>
    <property type="match status" value="1"/>
</dbReference>
<feature type="domain" description="BEN" evidence="1">
    <location>
        <begin position="135"/>
        <end position="233"/>
    </location>
</feature>
<reference evidence="2 3" key="1">
    <citation type="journal article" date="2021" name="BMC Biol.">
        <title>Horizontally acquired antibacterial genes associated with adaptive radiation of ladybird beetles.</title>
        <authorList>
            <person name="Li H.S."/>
            <person name="Tang X.F."/>
            <person name="Huang Y.H."/>
            <person name="Xu Z.Y."/>
            <person name="Chen M.L."/>
            <person name="Du X.Y."/>
            <person name="Qiu B.Y."/>
            <person name="Chen P.T."/>
            <person name="Zhang W."/>
            <person name="Slipinski A."/>
            <person name="Escalona H.E."/>
            <person name="Waterhouse R.M."/>
            <person name="Zwick A."/>
            <person name="Pang H."/>
        </authorList>
    </citation>
    <scope>NUCLEOTIDE SEQUENCE [LARGE SCALE GENOMIC DNA]</scope>
    <source>
        <strain evidence="2">SYSU2018</strain>
    </source>
</reference>
<dbReference type="InterPro" id="IPR018379">
    <property type="entry name" value="BEN_domain"/>
</dbReference>
<dbReference type="SMART" id="SM01025">
    <property type="entry name" value="BEN"/>
    <property type="match status" value="1"/>
</dbReference>
<dbReference type="Pfam" id="PF10523">
    <property type="entry name" value="BEN"/>
    <property type="match status" value="1"/>
</dbReference>
<comment type="caution">
    <text evidence="2">The sequence shown here is derived from an EMBL/GenBank/DDBJ whole genome shotgun (WGS) entry which is preliminary data.</text>
</comment>
<evidence type="ECO:0000259" key="1">
    <source>
        <dbReference type="PROSITE" id="PS51457"/>
    </source>
</evidence>
<proteinExistence type="predicted"/>
<dbReference type="PROSITE" id="PS51457">
    <property type="entry name" value="BEN"/>
    <property type="match status" value="1"/>
</dbReference>